<keyword evidence="1" id="KW-0479">Metal-binding</keyword>
<evidence type="ECO:0000256" key="2">
    <source>
        <dbReference type="ARBA" id="ARBA00022967"/>
    </source>
</evidence>
<keyword evidence="3" id="KW-0812">Transmembrane</keyword>
<evidence type="ECO:0000259" key="4">
    <source>
        <dbReference type="PROSITE" id="PS50846"/>
    </source>
</evidence>
<evidence type="ECO:0000313" key="6">
    <source>
        <dbReference type="Proteomes" id="UP000229459"/>
    </source>
</evidence>
<keyword evidence="3" id="KW-1133">Transmembrane helix</keyword>
<dbReference type="FunFam" id="3.30.70.100:FF:000005">
    <property type="entry name" value="Copper-exporting P-type ATPase A"/>
    <property type="match status" value="1"/>
</dbReference>
<organism evidence="5 6">
    <name type="scientific">Candidatus Beckwithbacteria bacterium CG23_combo_of_CG06-09_8_20_14_all_34_8</name>
    <dbReference type="NCBI Taxonomy" id="1974497"/>
    <lineage>
        <taxon>Bacteria</taxon>
        <taxon>Candidatus Beckwithiibacteriota</taxon>
    </lineage>
</organism>
<dbReference type="GO" id="GO:0055070">
    <property type="term" value="P:copper ion homeostasis"/>
    <property type="evidence" value="ECO:0007669"/>
    <property type="project" value="TreeGrafter"/>
</dbReference>
<evidence type="ECO:0000313" key="5">
    <source>
        <dbReference type="EMBL" id="PIP52760.1"/>
    </source>
</evidence>
<feature type="transmembrane region" description="Helical" evidence="3">
    <location>
        <begin position="137"/>
        <end position="157"/>
    </location>
</feature>
<reference evidence="5 6" key="1">
    <citation type="submission" date="2017-09" db="EMBL/GenBank/DDBJ databases">
        <title>Depth-based differentiation of microbial function through sediment-hosted aquifers and enrichment of novel symbionts in the deep terrestrial subsurface.</title>
        <authorList>
            <person name="Probst A.J."/>
            <person name="Ladd B."/>
            <person name="Jarett J.K."/>
            <person name="Geller-Mcgrath D.E."/>
            <person name="Sieber C.M."/>
            <person name="Emerson J.B."/>
            <person name="Anantharaman K."/>
            <person name="Thomas B.C."/>
            <person name="Malmstrom R."/>
            <person name="Stieglmeier M."/>
            <person name="Klingl A."/>
            <person name="Woyke T."/>
            <person name="Ryan C.M."/>
            <person name="Banfield J.F."/>
        </authorList>
    </citation>
    <scope>NUCLEOTIDE SEQUENCE [LARGE SCALE GENOMIC DNA]</scope>
    <source>
        <strain evidence="5">CG23_combo_of_CG06-09_8_20_14_all_34_8</strain>
    </source>
</reference>
<dbReference type="PRINTS" id="PR00946">
    <property type="entry name" value="HGSCAVENGER"/>
</dbReference>
<dbReference type="GO" id="GO:0016020">
    <property type="term" value="C:membrane"/>
    <property type="evidence" value="ECO:0007669"/>
    <property type="project" value="TreeGrafter"/>
</dbReference>
<dbReference type="InterPro" id="IPR006121">
    <property type="entry name" value="HMA_dom"/>
</dbReference>
<feature type="transmembrane region" description="Helical" evidence="3">
    <location>
        <begin position="107"/>
        <end position="125"/>
    </location>
</feature>
<comment type="caution">
    <text evidence="5">The sequence shown here is derived from an EMBL/GenBank/DDBJ whole genome shotgun (WGS) entry which is preliminary data.</text>
</comment>
<dbReference type="InterPro" id="IPR036163">
    <property type="entry name" value="HMA_dom_sf"/>
</dbReference>
<evidence type="ECO:0000256" key="3">
    <source>
        <dbReference type="SAM" id="Phobius"/>
    </source>
</evidence>
<dbReference type="EMBL" id="PCSR01000110">
    <property type="protein sequence ID" value="PIP52760.1"/>
    <property type="molecule type" value="Genomic_DNA"/>
</dbReference>
<feature type="non-terminal residue" evidence="5">
    <location>
        <position position="189"/>
    </location>
</feature>
<dbReference type="PROSITE" id="PS50846">
    <property type="entry name" value="HMA_2"/>
    <property type="match status" value="1"/>
</dbReference>
<protein>
    <submittedName>
        <fullName evidence="5">Heavy metal translocating P-type ATPase</fullName>
    </submittedName>
</protein>
<dbReference type="GO" id="GO:0043682">
    <property type="term" value="F:P-type divalent copper transporter activity"/>
    <property type="evidence" value="ECO:0007669"/>
    <property type="project" value="TreeGrafter"/>
</dbReference>
<dbReference type="GO" id="GO:0005507">
    <property type="term" value="F:copper ion binding"/>
    <property type="evidence" value="ECO:0007669"/>
    <property type="project" value="TreeGrafter"/>
</dbReference>
<dbReference type="PANTHER" id="PTHR43520">
    <property type="entry name" value="ATP7, ISOFORM B"/>
    <property type="match status" value="1"/>
</dbReference>
<sequence>MKDNLSQTETYAVSGMHCASCANIIGKKLQKAKGVTEVNVNYATETAKVTFDPNQTSISEFNTEIGKLGYQLNNSEIHQDQFSTSHDHMHHEQLESGLYLQTLQKQLIFPLPIALLVFIFMLWDIGTKLLNLPANPISMSLFSTLTFVFASVILFWAGQDFIIAVGRFFKYRAANMDSLVGFGTLTAYI</sequence>
<dbReference type="CDD" id="cd00371">
    <property type="entry name" value="HMA"/>
    <property type="match status" value="1"/>
</dbReference>
<dbReference type="InterPro" id="IPR001802">
    <property type="entry name" value="MerP/CopZ"/>
</dbReference>
<dbReference type="Proteomes" id="UP000229459">
    <property type="component" value="Unassembled WGS sequence"/>
</dbReference>
<dbReference type="AlphaFoldDB" id="A0A2H0B6R9"/>
<name>A0A2H0B6R9_9BACT</name>
<dbReference type="Pfam" id="PF00403">
    <property type="entry name" value="HMA"/>
    <property type="match status" value="1"/>
</dbReference>
<dbReference type="PROSITE" id="PS01047">
    <property type="entry name" value="HMA_1"/>
    <property type="match status" value="1"/>
</dbReference>
<dbReference type="Gene3D" id="3.30.70.100">
    <property type="match status" value="1"/>
</dbReference>
<dbReference type="InterPro" id="IPR017969">
    <property type="entry name" value="Heavy-metal-associated_CS"/>
</dbReference>
<feature type="domain" description="HMA" evidence="4">
    <location>
        <begin position="7"/>
        <end position="73"/>
    </location>
</feature>
<keyword evidence="2" id="KW-1278">Translocase</keyword>
<accession>A0A2H0B6R9</accession>
<dbReference type="SUPFAM" id="SSF55008">
    <property type="entry name" value="HMA, heavy metal-associated domain"/>
    <property type="match status" value="1"/>
</dbReference>
<evidence type="ECO:0000256" key="1">
    <source>
        <dbReference type="ARBA" id="ARBA00022723"/>
    </source>
</evidence>
<gene>
    <name evidence="5" type="ORF">COX08_04625</name>
</gene>
<keyword evidence="3" id="KW-0472">Membrane</keyword>
<proteinExistence type="predicted"/>
<dbReference type="PANTHER" id="PTHR43520:SF8">
    <property type="entry name" value="P-TYPE CU(+) TRANSPORTER"/>
    <property type="match status" value="1"/>
</dbReference>